<protein>
    <submittedName>
        <fullName evidence="1">Uncharacterized protein</fullName>
    </submittedName>
</protein>
<organism evidence="1 2">
    <name type="scientific">Penicillium capsulatum</name>
    <dbReference type="NCBI Taxonomy" id="69766"/>
    <lineage>
        <taxon>Eukaryota</taxon>
        <taxon>Fungi</taxon>
        <taxon>Dikarya</taxon>
        <taxon>Ascomycota</taxon>
        <taxon>Pezizomycotina</taxon>
        <taxon>Eurotiomycetes</taxon>
        <taxon>Eurotiomycetidae</taxon>
        <taxon>Eurotiales</taxon>
        <taxon>Aspergillaceae</taxon>
        <taxon>Penicillium</taxon>
    </lineage>
</organism>
<evidence type="ECO:0000313" key="2">
    <source>
        <dbReference type="Proteomes" id="UP001146351"/>
    </source>
</evidence>
<keyword evidence="2" id="KW-1185">Reference proteome</keyword>
<dbReference type="EMBL" id="JAPQKO010000003">
    <property type="protein sequence ID" value="KAJ5172053.1"/>
    <property type="molecule type" value="Genomic_DNA"/>
</dbReference>
<gene>
    <name evidence="1" type="ORF">N7492_004646</name>
</gene>
<comment type="caution">
    <text evidence="1">The sequence shown here is derived from an EMBL/GenBank/DDBJ whole genome shotgun (WGS) entry which is preliminary data.</text>
</comment>
<dbReference type="Proteomes" id="UP001146351">
    <property type="component" value="Unassembled WGS sequence"/>
</dbReference>
<sequence>MQDIQTRLDASMEQASYADLPGQTIALPTPVGVIKKMIADICDSLPFALGDVDIFGNQTPRAGRLQPNIKAVQGFALLWPMPIFSATQNEHATPAQEARARRALQRIASTHGIRLGMDLSSETIQVERMISPSSSHISELSVRSDSS</sequence>
<reference evidence="1" key="2">
    <citation type="journal article" date="2023" name="IMA Fungus">
        <title>Comparative genomic study of the Penicillium genus elucidates a diverse pangenome and 15 lateral gene transfer events.</title>
        <authorList>
            <person name="Petersen C."/>
            <person name="Sorensen T."/>
            <person name="Nielsen M.R."/>
            <person name="Sondergaard T.E."/>
            <person name="Sorensen J.L."/>
            <person name="Fitzpatrick D.A."/>
            <person name="Frisvad J.C."/>
            <person name="Nielsen K.L."/>
        </authorList>
    </citation>
    <scope>NUCLEOTIDE SEQUENCE</scope>
    <source>
        <strain evidence="1">IBT 21917</strain>
    </source>
</reference>
<name>A0A9W9IAF5_9EURO</name>
<dbReference type="OrthoDB" id="4491390at2759"/>
<evidence type="ECO:0000313" key="1">
    <source>
        <dbReference type="EMBL" id="KAJ5172053.1"/>
    </source>
</evidence>
<proteinExistence type="predicted"/>
<reference evidence="1" key="1">
    <citation type="submission" date="2022-11" db="EMBL/GenBank/DDBJ databases">
        <authorList>
            <person name="Petersen C."/>
        </authorList>
    </citation>
    <scope>NUCLEOTIDE SEQUENCE</scope>
    <source>
        <strain evidence="1">IBT 21917</strain>
    </source>
</reference>
<dbReference type="AlphaFoldDB" id="A0A9W9IAF5"/>
<accession>A0A9W9IAF5</accession>